<dbReference type="Pfam" id="PF01245">
    <property type="entry name" value="Ribosomal_L19"/>
    <property type="match status" value="1"/>
</dbReference>
<keyword evidence="8" id="KW-1185">Reference proteome</keyword>
<dbReference type="PANTHER" id="PTHR15680:SF9">
    <property type="entry name" value="LARGE RIBOSOMAL SUBUNIT PROTEIN BL19M"/>
    <property type="match status" value="1"/>
</dbReference>
<dbReference type="InterPro" id="IPR038657">
    <property type="entry name" value="Ribosomal_bL19_sf"/>
</dbReference>
<dbReference type="PRINTS" id="PR00061">
    <property type="entry name" value="RIBOSOMALL19"/>
</dbReference>
<keyword evidence="3 5" id="KW-0687">Ribonucleoprotein</keyword>
<name>A0A2R4W097_THEAF</name>
<evidence type="ECO:0000256" key="1">
    <source>
        <dbReference type="ARBA" id="ARBA00005781"/>
    </source>
</evidence>
<dbReference type="EMBL" id="CP020921">
    <property type="protein sequence ID" value="AWB10227.1"/>
    <property type="molecule type" value="Genomic_DNA"/>
</dbReference>
<evidence type="ECO:0000256" key="4">
    <source>
        <dbReference type="ARBA" id="ARBA00035171"/>
    </source>
</evidence>
<evidence type="ECO:0000256" key="2">
    <source>
        <dbReference type="ARBA" id="ARBA00022980"/>
    </source>
</evidence>
<dbReference type="KEGG" id="taci:TDSAC_0870"/>
<evidence type="ECO:0000313" key="8">
    <source>
        <dbReference type="Proteomes" id="UP000244792"/>
    </source>
</evidence>
<dbReference type="Proteomes" id="UP000244792">
    <property type="component" value="Chromosome"/>
</dbReference>
<evidence type="ECO:0000256" key="5">
    <source>
        <dbReference type="HAMAP-Rule" id="MF_00402"/>
    </source>
</evidence>
<dbReference type="RefSeq" id="WP_108309044.1">
    <property type="nucleotide sequence ID" value="NZ_CP020921.1"/>
</dbReference>
<dbReference type="HAMAP" id="MF_00402">
    <property type="entry name" value="Ribosomal_bL19"/>
    <property type="match status" value="1"/>
</dbReference>
<dbReference type="FunFam" id="2.30.30.790:FF:000001">
    <property type="entry name" value="50S ribosomal protein L19"/>
    <property type="match status" value="1"/>
</dbReference>
<dbReference type="InterPro" id="IPR008991">
    <property type="entry name" value="Translation_prot_SH3-like_sf"/>
</dbReference>
<reference evidence="7 8" key="1">
    <citation type="submission" date="2017-04" db="EMBL/GenBank/DDBJ databases">
        <title>Genomic insights into metabolism of Thermodesulfobium acidiphilum.</title>
        <authorList>
            <person name="Toshchakov S.V."/>
            <person name="Frolov E.N."/>
            <person name="Kublanov I.V."/>
            <person name="Samarov N.I."/>
            <person name="Novikov A."/>
            <person name="Lebedinsky A.V."/>
            <person name="Bonch-Osmolovskaya E.A."/>
            <person name="Chernyh N.A."/>
        </authorList>
    </citation>
    <scope>NUCLEOTIDE SEQUENCE [LARGE SCALE GENOMIC DNA]</scope>
    <source>
        <strain evidence="7 8">3127-1</strain>
    </source>
</reference>
<comment type="similarity">
    <text evidence="1 5 6">Belongs to the bacterial ribosomal protein bL19 family.</text>
</comment>
<dbReference type="Gene3D" id="2.30.30.790">
    <property type="match status" value="1"/>
</dbReference>
<evidence type="ECO:0000256" key="6">
    <source>
        <dbReference type="RuleBase" id="RU000559"/>
    </source>
</evidence>
<keyword evidence="2 5" id="KW-0689">Ribosomal protein</keyword>
<dbReference type="InterPro" id="IPR001857">
    <property type="entry name" value="Ribosomal_bL19"/>
</dbReference>
<proteinExistence type="inferred from homology"/>
<sequence length="116" mass="13246">MSQELIKKVESKFLKETVPTFNVGDTVKVYVKVKEGEKERTQVFEGIVIAKKNGGLRESFVVRKISYGVGVEKSFMLHSPNVEKIEVIRKGKAKKAKLYYLRDKIGKLASHVKEKF</sequence>
<dbReference type="PROSITE" id="PS01015">
    <property type="entry name" value="RIBOSOMAL_L19"/>
    <property type="match status" value="1"/>
</dbReference>
<accession>A0A2R4W097</accession>
<dbReference type="GO" id="GO:0006412">
    <property type="term" value="P:translation"/>
    <property type="evidence" value="ECO:0007669"/>
    <property type="project" value="UniProtKB-UniRule"/>
</dbReference>
<dbReference type="SUPFAM" id="SSF50104">
    <property type="entry name" value="Translation proteins SH3-like domain"/>
    <property type="match status" value="1"/>
</dbReference>
<protein>
    <recommendedName>
        <fullName evidence="4 5">Large ribosomal subunit protein bL19</fullName>
    </recommendedName>
</protein>
<dbReference type="GO" id="GO:0003735">
    <property type="term" value="F:structural constituent of ribosome"/>
    <property type="evidence" value="ECO:0007669"/>
    <property type="project" value="InterPro"/>
</dbReference>
<dbReference type="PIRSF" id="PIRSF002191">
    <property type="entry name" value="Ribosomal_L19"/>
    <property type="match status" value="1"/>
</dbReference>
<dbReference type="GO" id="GO:0022625">
    <property type="term" value="C:cytosolic large ribosomal subunit"/>
    <property type="evidence" value="ECO:0007669"/>
    <property type="project" value="TreeGrafter"/>
</dbReference>
<comment type="function">
    <text evidence="5 6">This protein is located at the 30S-50S ribosomal subunit interface and may play a role in the structure and function of the aminoacyl-tRNA binding site.</text>
</comment>
<evidence type="ECO:0000313" key="7">
    <source>
        <dbReference type="EMBL" id="AWB10227.1"/>
    </source>
</evidence>
<evidence type="ECO:0000256" key="3">
    <source>
        <dbReference type="ARBA" id="ARBA00023274"/>
    </source>
</evidence>
<dbReference type="InterPro" id="IPR018257">
    <property type="entry name" value="Ribosomal_bL19_CS"/>
</dbReference>
<dbReference type="PANTHER" id="PTHR15680">
    <property type="entry name" value="RIBOSOMAL PROTEIN L19"/>
    <property type="match status" value="1"/>
</dbReference>
<organism evidence="7 8">
    <name type="scientific">Thermodesulfobium acidiphilum</name>
    <dbReference type="NCBI Taxonomy" id="1794699"/>
    <lineage>
        <taxon>Bacteria</taxon>
        <taxon>Pseudomonadati</taxon>
        <taxon>Thermodesulfobiota</taxon>
        <taxon>Thermodesulfobiia</taxon>
        <taxon>Thermodesulfobiales</taxon>
        <taxon>Thermodesulfobiaceae</taxon>
        <taxon>Thermodesulfobium</taxon>
    </lineage>
</organism>
<dbReference type="OrthoDB" id="9803541at2"/>
<gene>
    <name evidence="5" type="primary">rplS</name>
    <name evidence="7" type="ORF">TDSAC_0870</name>
</gene>
<dbReference type="AlphaFoldDB" id="A0A2R4W097"/>
<dbReference type="NCBIfam" id="TIGR01024">
    <property type="entry name" value="rplS_bact"/>
    <property type="match status" value="1"/>
</dbReference>